<sequence length="62" mass="7198">MTEELPIALFCCFECFSHTPLCSQCIFQAHQEVPFHHIQKWTGNFFTKVSLYHLGHTVPGPY</sequence>
<dbReference type="EMBL" id="MU154304">
    <property type="protein sequence ID" value="KAF9439437.1"/>
    <property type="molecule type" value="Genomic_DNA"/>
</dbReference>
<dbReference type="OrthoDB" id="3004525at2759"/>
<evidence type="ECO:0000313" key="2">
    <source>
        <dbReference type="Proteomes" id="UP000807342"/>
    </source>
</evidence>
<accession>A0A9P5WXE1</accession>
<dbReference type="AlphaFoldDB" id="A0A9P5WXE1"/>
<evidence type="ECO:0000313" key="1">
    <source>
        <dbReference type="EMBL" id="KAF9439437.1"/>
    </source>
</evidence>
<comment type="caution">
    <text evidence="1">The sequence shown here is derived from an EMBL/GenBank/DDBJ whole genome shotgun (WGS) entry which is preliminary data.</text>
</comment>
<gene>
    <name evidence="1" type="ORF">P691DRAFT_690750</name>
</gene>
<name>A0A9P5WXE1_9AGAR</name>
<keyword evidence="2" id="KW-1185">Reference proteome</keyword>
<reference evidence="1" key="1">
    <citation type="submission" date="2020-11" db="EMBL/GenBank/DDBJ databases">
        <authorList>
            <consortium name="DOE Joint Genome Institute"/>
            <person name="Ahrendt S."/>
            <person name="Riley R."/>
            <person name="Andreopoulos W."/>
            <person name="Labutti K."/>
            <person name="Pangilinan J."/>
            <person name="Ruiz-Duenas F.J."/>
            <person name="Barrasa J.M."/>
            <person name="Sanchez-Garcia M."/>
            <person name="Camarero S."/>
            <person name="Miyauchi S."/>
            <person name="Serrano A."/>
            <person name="Linde D."/>
            <person name="Babiker R."/>
            <person name="Drula E."/>
            <person name="Ayuso-Fernandez I."/>
            <person name="Pacheco R."/>
            <person name="Padilla G."/>
            <person name="Ferreira P."/>
            <person name="Barriuso J."/>
            <person name="Kellner H."/>
            <person name="Castanera R."/>
            <person name="Alfaro M."/>
            <person name="Ramirez L."/>
            <person name="Pisabarro A.G."/>
            <person name="Kuo A."/>
            <person name="Tritt A."/>
            <person name="Lipzen A."/>
            <person name="He G."/>
            <person name="Yan M."/>
            <person name="Ng V."/>
            <person name="Cullen D."/>
            <person name="Martin F."/>
            <person name="Rosso M.-N."/>
            <person name="Henrissat B."/>
            <person name="Hibbett D."/>
            <person name="Martinez A.T."/>
            <person name="Grigoriev I.V."/>
        </authorList>
    </citation>
    <scope>NUCLEOTIDE SEQUENCE</scope>
    <source>
        <strain evidence="1">MF-IS2</strain>
    </source>
</reference>
<protein>
    <submittedName>
        <fullName evidence="1">Uncharacterized protein</fullName>
    </submittedName>
</protein>
<organism evidence="1 2">
    <name type="scientific">Macrolepiota fuliginosa MF-IS2</name>
    <dbReference type="NCBI Taxonomy" id="1400762"/>
    <lineage>
        <taxon>Eukaryota</taxon>
        <taxon>Fungi</taxon>
        <taxon>Dikarya</taxon>
        <taxon>Basidiomycota</taxon>
        <taxon>Agaricomycotina</taxon>
        <taxon>Agaricomycetes</taxon>
        <taxon>Agaricomycetidae</taxon>
        <taxon>Agaricales</taxon>
        <taxon>Agaricineae</taxon>
        <taxon>Agaricaceae</taxon>
        <taxon>Macrolepiota</taxon>
    </lineage>
</organism>
<dbReference type="Proteomes" id="UP000807342">
    <property type="component" value="Unassembled WGS sequence"/>
</dbReference>
<proteinExistence type="predicted"/>